<dbReference type="InterPro" id="IPR049794">
    <property type="entry name" value="DrmE"/>
</dbReference>
<evidence type="ECO:0000313" key="2">
    <source>
        <dbReference type="EMBL" id="BCZ46146.1"/>
    </source>
</evidence>
<organism evidence="2 3">
    <name type="scientific">Clostridium gelidum</name>
    <dbReference type="NCBI Taxonomy" id="704125"/>
    <lineage>
        <taxon>Bacteria</taxon>
        <taxon>Bacillati</taxon>
        <taxon>Bacillota</taxon>
        <taxon>Clostridia</taxon>
        <taxon>Eubacteriales</taxon>
        <taxon>Clostridiaceae</taxon>
        <taxon>Clostridium</taxon>
    </lineage>
</organism>
<keyword evidence="1" id="KW-0812">Transmembrane</keyword>
<evidence type="ECO:0000313" key="3">
    <source>
        <dbReference type="Proteomes" id="UP000824633"/>
    </source>
</evidence>
<dbReference type="EMBL" id="AP024849">
    <property type="protein sequence ID" value="BCZ46146.1"/>
    <property type="molecule type" value="Genomic_DNA"/>
</dbReference>
<keyword evidence="3" id="KW-1185">Reference proteome</keyword>
<dbReference type="NCBIfam" id="NF038316">
    <property type="entry name" value="DrmE_fam"/>
    <property type="match status" value="1"/>
</dbReference>
<protein>
    <submittedName>
        <fullName evidence="2">Uncharacterized protein</fullName>
    </submittedName>
</protein>
<keyword evidence="1" id="KW-1133">Transmembrane helix</keyword>
<dbReference type="RefSeq" id="WP_224037666.1">
    <property type="nucleotide sequence ID" value="NZ_AP024849.1"/>
</dbReference>
<sequence>MYNDVIRNSLEKFTIYYEEKEIKFSDFENRLIDVFLEEKENTYIYIMPKENIYFIALFIIYSGLAQYLDNIYSKGNDLIDALKQGDIIEYSKARCEFLGVEDKKMKLKFADLLYRLPIEQIYKISFYKGNANTLNKFPSNSNRGSKKTRNIISKILEIDNDVFSKVISSSTLIVAQKDIVFSIMENLRLSQVKVGKNFI</sequence>
<proteinExistence type="predicted"/>
<dbReference type="Proteomes" id="UP000824633">
    <property type="component" value="Chromosome"/>
</dbReference>
<keyword evidence="1" id="KW-0472">Membrane</keyword>
<accession>A0ABN6IVH6</accession>
<feature type="transmembrane region" description="Helical" evidence="1">
    <location>
        <begin position="51"/>
        <end position="68"/>
    </location>
</feature>
<evidence type="ECO:0000256" key="1">
    <source>
        <dbReference type="SAM" id="Phobius"/>
    </source>
</evidence>
<gene>
    <name evidence="2" type="ORF">psyc5s11_22130</name>
</gene>
<reference evidence="3" key="1">
    <citation type="submission" date="2021-07" db="EMBL/GenBank/DDBJ databases">
        <title>Complete genome sequencing of a Clostridium isolate.</title>
        <authorList>
            <person name="Ueki A."/>
            <person name="Tonouchi A."/>
        </authorList>
    </citation>
    <scope>NUCLEOTIDE SEQUENCE [LARGE SCALE GENOMIC DNA]</scope>
    <source>
        <strain evidence="3">C5S11</strain>
    </source>
</reference>
<name>A0ABN6IVH6_9CLOT</name>